<dbReference type="Proteomes" id="UP000256763">
    <property type="component" value="Unassembled WGS sequence"/>
</dbReference>
<feature type="zinc finger region" description="dksA C4-type" evidence="4">
    <location>
        <begin position="34"/>
        <end position="58"/>
    </location>
</feature>
<keyword evidence="3" id="KW-0862">Zinc</keyword>
<comment type="caution">
    <text evidence="6">The sequence shown here is derived from an EMBL/GenBank/DDBJ whole genome shotgun (WGS) entry which is preliminary data.</text>
</comment>
<dbReference type="OrthoDB" id="962301at2"/>
<gene>
    <name evidence="6" type="ORF">CAL65_00990</name>
</gene>
<organism evidence="6 7">
    <name type="scientific">Alkalilimnicola ehrlichii</name>
    <dbReference type="NCBI Taxonomy" id="351052"/>
    <lineage>
        <taxon>Bacteria</taxon>
        <taxon>Pseudomonadati</taxon>
        <taxon>Pseudomonadota</taxon>
        <taxon>Gammaproteobacteria</taxon>
        <taxon>Chromatiales</taxon>
        <taxon>Ectothiorhodospiraceae</taxon>
        <taxon>Alkalilimnicola</taxon>
    </lineage>
</organism>
<evidence type="ECO:0000313" key="6">
    <source>
        <dbReference type="EMBL" id="RFA39410.1"/>
    </source>
</evidence>
<dbReference type="PANTHER" id="PTHR38777:SF1">
    <property type="entry name" value="DNAK SUPPRESSOR PROTEIN"/>
    <property type="match status" value="1"/>
</dbReference>
<keyword evidence="1" id="KW-0479">Metal-binding</keyword>
<evidence type="ECO:0000256" key="1">
    <source>
        <dbReference type="ARBA" id="ARBA00022723"/>
    </source>
</evidence>
<dbReference type="GO" id="GO:1900378">
    <property type="term" value="P:positive regulation of secondary metabolite biosynthetic process"/>
    <property type="evidence" value="ECO:0007669"/>
    <property type="project" value="TreeGrafter"/>
</dbReference>
<evidence type="ECO:0000256" key="2">
    <source>
        <dbReference type="ARBA" id="ARBA00022771"/>
    </source>
</evidence>
<evidence type="ECO:0000313" key="7">
    <source>
        <dbReference type="Proteomes" id="UP000256763"/>
    </source>
</evidence>
<dbReference type="Pfam" id="PF01258">
    <property type="entry name" value="zf-dskA_traR"/>
    <property type="match status" value="1"/>
</dbReference>
<keyword evidence="2" id="KW-0863">Zinc-finger</keyword>
<name>A0A3E0X3J5_9GAMM</name>
<dbReference type="InterPro" id="IPR000962">
    <property type="entry name" value="Znf_DskA_TraR"/>
</dbReference>
<proteinExistence type="predicted"/>
<dbReference type="InterPro" id="IPR012783">
    <property type="entry name" value="Znf_C4_TraR"/>
</dbReference>
<feature type="domain" description="Zinc finger DksA/TraR C4-type" evidence="5">
    <location>
        <begin position="30"/>
        <end position="64"/>
    </location>
</feature>
<dbReference type="PANTHER" id="PTHR38777">
    <property type="entry name" value="FELS-2 PROPHAGE PROTEIN"/>
    <property type="match status" value="1"/>
</dbReference>
<reference evidence="7" key="1">
    <citation type="submission" date="2017-05" db="EMBL/GenBank/DDBJ databases">
        <authorList>
            <person name="Sharma S."/>
            <person name="Sidhu C."/>
            <person name="Pinnaka A.K."/>
        </authorList>
    </citation>
    <scope>NUCLEOTIDE SEQUENCE [LARGE SCALE GENOMIC DNA]</scope>
    <source>
        <strain evidence="7">AK93</strain>
    </source>
</reference>
<dbReference type="Gene3D" id="1.20.120.910">
    <property type="entry name" value="DksA, coiled-coil domain"/>
    <property type="match status" value="1"/>
</dbReference>
<dbReference type="NCBIfam" id="TIGR02419">
    <property type="entry name" value="C4_traR_proteo"/>
    <property type="match status" value="1"/>
</dbReference>
<dbReference type="EMBL" id="NFZW01000001">
    <property type="protein sequence ID" value="RFA39410.1"/>
    <property type="molecule type" value="Genomic_DNA"/>
</dbReference>
<evidence type="ECO:0000256" key="3">
    <source>
        <dbReference type="ARBA" id="ARBA00022833"/>
    </source>
</evidence>
<accession>A0A3E0X3J5</accession>
<evidence type="ECO:0000256" key="4">
    <source>
        <dbReference type="PROSITE-ProRule" id="PRU00510"/>
    </source>
</evidence>
<dbReference type="GO" id="GO:0008270">
    <property type="term" value="F:zinc ion binding"/>
    <property type="evidence" value="ECO:0007669"/>
    <property type="project" value="UniProtKB-KW"/>
</dbReference>
<protein>
    <recommendedName>
        <fullName evidence="5">Zinc finger DksA/TraR C4-type domain-containing protein</fullName>
    </recommendedName>
</protein>
<keyword evidence="7" id="KW-1185">Reference proteome</keyword>
<dbReference type="RefSeq" id="WP_116300634.1">
    <property type="nucleotide sequence ID" value="NZ_NFZV01000001.1"/>
</dbReference>
<dbReference type="AlphaFoldDB" id="A0A3E0X3J5"/>
<sequence length="65" mass="7577">MTKAIDIATEYTERFTEACIAARVRYQGTSRTHCIDCDEPIPERRRQTLPGVQRCVDCQEMAERR</sequence>
<dbReference type="SUPFAM" id="SSF57716">
    <property type="entry name" value="Glucocorticoid receptor-like (DNA-binding domain)"/>
    <property type="match status" value="1"/>
</dbReference>
<dbReference type="PROSITE" id="PS51128">
    <property type="entry name" value="ZF_DKSA_2"/>
    <property type="match status" value="1"/>
</dbReference>
<evidence type="ECO:0000259" key="5">
    <source>
        <dbReference type="Pfam" id="PF01258"/>
    </source>
</evidence>